<comment type="caution">
    <text evidence="16">The sequence shown here is derived from an EMBL/GenBank/DDBJ whole genome shotgun (WGS) entry which is preliminary data.</text>
</comment>
<evidence type="ECO:0000259" key="15">
    <source>
        <dbReference type="PROSITE" id="PS50011"/>
    </source>
</evidence>
<gene>
    <name evidence="16" type="ORF">L3X38_012006</name>
</gene>
<dbReference type="SUPFAM" id="SSF56112">
    <property type="entry name" value="Protein kinase-like (PK-like)"/>
    <property type="match status" value="1"/>
</dbReference>
<evidence type="ECO:0000256" key="8">
    <source>
        <dbReference type="ARBA" id="ARBA00022777"/>
    </source>
</evidence>
<evidence type="ECO:0000313" key="17">
    <source>
        <dbReference type="Proteomes" id="UP001054821"/>
    </source>
</evidence>
<comment type="catalytic activity">
    <reaction evidence="13">
        <text>L-threonyl-[protein] + ATP = O-phospho-L-threonyl-[protein] + ADP + H(+)</text>
        <dbReference type="Rhea" id="RHEA:46608"/>
        <dbReference type="Rhea" id="RHEA-COMP:11060"/>
        <dbReference type="Rhea" id="RHEA-COMP:11605"/>
        <dbReference type="ChEBI" id="CHEBI:15378"/>
        <dbReference type="ChEBI" id="CHEBI:30013"/>
        <dbReference type="ChEBI" id="CHEBI:30616"/>
        <dbReference type="ChEBI" id="CHEBI:61977"/>
        <dbReference type="ChEBI" id="CHEBI:456216"/>
        <dbReference type="EC" id="2.7.11.1"/>
    </reaction>
</comment>
<keyword evidence="17" id="KW-1185">Reference proteome</keyword>
<evidence type="ECO:0000256" key="7">
    <source>
        <dbReference type="ARBA" id="ARBA00022741"/>
    </source>
</evidence>
<keyword evidence="7" id="KW-0547">Nucleotide-binding</keyword>
<dbReference type="Pfam" id="PF07714">
    <property type="entry name" value="PK_Tyr_Ser-Thr"/>
    <property type="match status" value="1"/>
</dbReference>
<dbReference type="EC" id="2.7.11.1" evidence="2"/>
<evidence type="ECO:0000313" key="16">
    <source>
        <dbReference type="EMBL" id="KAI5344129.1"/>
    </source>
</evidence>
<keyword evidence="12" id="KW-0325">Glycoprotein</keyword>
<evidence type="ECO:0000256" key="4">
    <source>
        <dbReference type="ARBA" id="ARBA00022679"/>
    </source>
</evidence>
<dbReference type="FunFam" id="1.10.510.10:FF:001023">
    <property type="entry name" value="Os07g0541700 protein"/>
    <property type="match status" value="1"/>
</dbReference>
<comment type="subcellular location">
    <subcellularLocation>
        <location evidence="1">Membrane</location>
        <topology evidence="1">Single-pass type I membrane protein</topology>
    </subcellularLocation>
</comment>
<dbReference type="GO" id="GO:0005524">
    <property type="term" value="F:ATP binding"/>
    <property type="evidence" value="ECO:0007669"/>
    <property type="project" value="UniProtKB-KW"/>
</dbReference>
<evidence type="ECO:0000256" key="5">
    <source>
        <dbReference type="ARBA" id="ARBA00022692"/>
    </source>
</evidence>
<keyword evidence="3" id="KW-0723">Serine/threonine-protein kinase</keyword>
<dbReference type="PANTHER" id="PTHR27009">
    <property type="entry name" value="RUST RESISTANCE KINASE LR10-RELATED"/>
    <property type="match status" value="1"/>
</dbReference>
<accession>A0AAD4WIU1</accession>
<comment type="catalytic activity">
    <reaction evidence="14">
        <text>L-seryl-[protein] + ATP = O-phospho-L-seryl-[protein] + ADP + H(+)</text>
        <dbReference type="Rhea" id="RHEA:17989"/>
        <dbReference type="Rhea" id="RHEA-COMP:9863"/>
        <dbReference type="Rhea" id="RHEA-COMP:11604"/>
        <dbReference type="ChEBI" id="CHEBI:15378"/>
        <dbReference type="ChEBI" id="CHEBI:29999"/>
        <dbReference type="ChEBI" id="CHEBI:30616"/>
        <dbReference type="ChEBI" id="CHEBI:83421"/>
        <dbReference type="ChEBI" id="CHEBI:456216"/>
        <dbReference type="EC" id="2.7.11.1"/>
    </reaction>
</comment>
<dbReference type="AlphaFoldDB" id="A0AAD4WIU1"/>
<keyword evidence="11" id="KW-0472">Membrane</keyword>
<evidence type="ECO:0000256" key="6">
    <source>
        <dbReference type="ARBA" id="ARBA00022729"/>
    </source>
</evidence>
<dbReference type="InterPro" id="IPR000719">
    <property type="entry name" value="Prot_kinase_dom"/>
</dbReference>
<evidence type="ECO:0000256" key="3">
    <source>
        <dbReference type="ARBA" id="ARBA00022527"/>
    </source>
</evidence>
<dbReference type="InterPro" id="IPR045874">
    <property type="entry name" value="LRK10/LRL21-25-like"/>
</dbReference>
<keyword evidence="6" id="KW-0732">Signal</keyword>
<dbReference type="Proteomes" id="UP001054821">
    <property type="component" value="Chromosome 2"/>
</dbReference>
<evidence type="ECO:0000256" key="12">
    <source>
        <dbReference type="ARBA" id="ARBA00023180"/>
    </source>
</evidence>
<keyword evidence="4" id="KW-0808">Transferase</keyword>
<keyword evidence="10" id="KW-1133">Transmembrane helix</keyword>
<evidence type="ECO:0000256" key="10">
    <source>
        <dbReference type="ARBA" id="ARBA00022989"/>
    </source>
</evidence>
<dbReference type="GO" id="GO:0004674">
    <property type="term" value="F:protein serine/threonine kinase activity"/>
    <property type="evidence" value="ECO:0007669"/>
    <property type="project" value="UniProtKB-KW"/>
</dbReference>
<keyword evidence="9" id="KW-0067">ATP-binding</keyword>
<proteinExistence type="predicted"/>
<evidence type="ECO:0000256" key="14">
    <source>
        <dbReference type="ARBA" id="ARBA00048679"/>
    </source>
</evidence>
<dbReference type="InterPro" id="IPR001245">
    <property type="entry name" value="Ser-Thr/Tyr_kinase_cat_dom"/>
</dbReference>
<evidence type="ECO:0000256" key="1">
    <source>
        <dbReference type="ARBA" id="ARBA00004479"/>
    </source>
</evidence>
<dbReference type="EMBL" id="JAJFAZ020000002">
    <property type="protein sequence ID" value="KAI5344129.1"/>
    <property type="molecule type" value="Genomic_DNA"/>
</dbReference>
<sequence length="159" mass="17905">MYNKFKNKLGEGGFGTIFKGKLRSNRYGAIKMLVKSKANGEDFISEVATIGRIHHFNVVQLVGYCVEGSKCALVYEFMQNGSLDKYIFSKEGSNLLGYKKMYDISLGVARGIEYLHQGCDMQILNFDIKPHNILLDENFIPKISDFGLAKLYPTDNSIV</sequence>
<dbReference type="GO" id="GO:0016020">
    <property type="term" value="C:membrane"/>
    <property type="evidence" value="ECO:0007669"/>
    <property type="project" value="UniProtKB-SubCell"/>
</dbReference>
<reference evidence="16 17" key="1">
    <citation type="journal article" date="2022" name="G3 (Bethesda)">
        <title>Whole-genome sequence and methylome profiling of the almond [Prunus dulcis (Mill.) D.A. Webb] cultivar 'Nonpareil'.</title>
        <authorList>
            <person name="D'Amico-Willman K.M."/>
            <person name="Ouma W.Z."/>
            <person name="Meulia T."/>
            <person name="Sideli G.M."/>
            <person name="Gradziel T.M."/>
            <person name="Fresnedo-Ramirez J."/>
        </authorList>
    </citation>
    <scope>NUCLEOTIDE SEQUENCE [LARGE SCALE GENOMIC DNA]</scope>
    <source>
        <strain evidence="16">Clone GOH B32 T37-40</strain>
    </source>
</reference>
<evidence type="ECO:0000256" key="9">
    <source>
        <dbReference type="ARBA" id="ARBA00022840"/>
    </source>
</evidence>
<name>A0AAD4WIU1_PRUDU</name>
<evidence type="ECO:0000256" key="13">
    <source>
        <dbReference type="ARBA" id="ARBA00047899"/>
    </source>
</evidence>
<dbReference type="SMART" id="SM00220">
    <property type="entry name" value="S_TKc"/>
    <property type="match status" value="1"/>
</dbReference>
<evidence type="ECO:0000256" key="2">
    <source>
        <dbReference type="ARBA" id="ARBA00012513"/>
    </source>
</evidence>
<keyword evidence="5" id="KW-0812">Transmembrane</keyword>
<organism evidence="16 17">
    <name type="scientific">Prunus dulcis</name>
    <name type="common">Almond</name>
    <name type="synonym">Amygdalus dulcis</name>
    <dbReference type="NCBI Taxonomy" id="3755"/>
    <lineage>
        <taxon>Eukaryota</taxon>
        <taxon>Viridiplantae</taxon>
        <taxon>Streptophyta</taxon>
        <taxon>Embryophyta</taxon>
        <taxon>Tracheophyta</taxon>
        <taxon>Spermatophyta</taxon>
        <taxon>Magnoliopsida</taxon>
        <taxon>eudicotyledons</taxon>
        <taxon>Gunneridae</taxon>
        <taxon>Pentapetalae</taxon>
        <taxon>rosids</taxon>
        <taxon>fabids</taxon>
        <taxon>Rosales</taxon>
        <taxon>Rosaceae</taxon>
        <taxon>Amygdaloideae</taxon>
        <taxon>Amygdaleae</taxon>
        <taxon>Prunus</taxon>
    </lineage>
</organism>
<dbReference type="PROSITE" id="PS50011">
    <property type="entry name" value="PROTEIN_KINASE_DOM"/>
    <property type="match status" value="1"/>
</dbReference>
<dbReference type="InterPro" id="IPR011009">
    <property type="entry name" value="Kinase-like_dom_sf"/>
</dbReference>
<evidence type="ECO:0000256" key="11">
    <source>
        <dbReference type="ARBA" id="ARBA00023136"/>
    </source>
</evidence>
<dbReference type="Gene3D" id="3.30.200.20">
    <property type="entry name" value="Phosphorylase Kinase, domain 1"/>
    <property type="match status" value="1"/>
</dbReference>
<feature type="domain" description="Protein kinase" evidence="15">
    <location>
        <begin position="3"/>
        <end position="159"/>
    </location>
</feature>
<keyword evidence="8" id="KW-0418">Kinase</keyword>
<dbReference type="Gene3D" id="1.10.510.10">
    <property type="entry name" value="Transferase(Phosphotransferase) domain 1"/>
    <property type="match status" value="1"/>
</dbReference>
<protein>
    <recommendedName>
        <fullName evidence="2">non-specific serine/threonine protein kinase</fullName>
        <ecNumber evidence="2">2.7.11.1</ecNumber>
    </recommendedName>
</protein>